<gene>
    <name evidence="1" type="ORF">GCM10007931_12390</name>
</gene>
<dbReference type="Proteomes" id="UP001157156">
    <property type="component" value="Unassembled WGS sequence"/>
</dbReference>
<protein>
    <submittedName>
        <fullName evidence="1">Uncharacterized protein</fullName>
    </submittedName>
</protein>
<dbReference type="RefSeq" id="WP_089122681.1">
    <property type="nucleotide sequence ID" value="NZ_BSPV01000004.1"/>
</dbReference>
<comment type="caution">
    <text evidence="1">The sequence shown here is derived from an EMBL/GenBank/DDBJ whole genome shotgun (WGS) entry which is preliminary data.</text>
</comment>
<evidence type="ECO:0000313" key="2">
    <source>
        <dbReference type="Proteomes" id="UP001157156"/>
    </source>
</evidence>
<reference evidence="2" key="1">
    <citation type="journal article" date="2019" name="Int. J. Syst. Evol. Microbiol.">
        <title>The Global Catalogue of Microorganisms (GCM) 10K type strain sequencing project: providing services to taxonomists for standard genome sequencing and annotation.</title>
        <authorList>
            <consortium name="The Broad Institute Genomics Platform"/>
            <consortium name="The Broad Institute Genome Sequencing Center for Infectious Disease"/>
            <person name="Wu L."/>
            <person name="Ma J."/>
        </authorList>
    </citation>
    <scope>NUCLEOTIDE SEQUENCE [LARGE SCALE GENOMIC DNA]</scope>
    <source>
        <strain evidence="2">NBRC 111146</strain>
    </source>
</reference>
<keyword evidence="2" id="KW-1185">Reference proteome</keyword>
<proteinExistence type="predicted"/>
<name>A0ABQ6EMP7_9VIBR</name>
<dbReference type="EMBL" id="BSPV01000004">
    <property type="protein sequence ID" value="GLT14264.1"/>
    <property type="molecule type" value="Genomic_DNA"/>
</dbReference>
<evidence type="ECO:0000313" key="1">
    <source>
        <dbReference type="EMBL" id="GLT14264.1"/>
    </source>
</evidence>
<accession>A0ABQ6EMP7</accession>
<sequence>MDKRSVHFISYPNSSLARIAAHLLHQQSASLYDISFEVLDDEVDSEGEELERFDYFGYSFLDPVTQIEPAYDYVVDINYAMYRCQKRREAYFKNIYWEVSCNKSATNILQDNVNFFVSRFNIVA</sequence>
<organism evidence="1 2">
    <name type="scientific">Vibrio algivorus</name>
    <dbReference type="NCBI Taxonomy" id="1667024"/>
    <lineage>
        <taxon>Bacteria</taxon>
        <taxon>Pseudomonadati</taxon>
        <taxon>Pseudomonadota</taxon>
        <taxon>Gammaproteobacteria</taxon>
        <taxon>Vibrionales</taxon>
        <taxon>Vibrionaceae</taxon>
        <taxon>Vibrio</taxon>
    </lineage>
</organism>